<evidence type="ECO:0000313" key="2">
    <source>
        <dbReference type="EMBL" id="KRL12953.1"/>
    </source>
</evidence>
<dbReference type="Pfam" id="PF02734">
    <property type="entry name" value="Dak2"/>
    <property type="match status" value="1"/>
</dbReference>
<dbReference type="AlphaFoldDB" id="A0A0R1MZI5"/>
<dbReference type="OrthoDB" id="9760324at2"/>
<dbReference type="GO" id="GO:0006071">
    <property type="term" value="P:glycerol metabolic process"/>
    <property type="evidence" value="ECO:0007669"/>
    <property type="project" value="InterPro"/>
</dbReference>
<dbReference type="RefSeq" id="WP_057819838.1">
    <property type="nucleotide sequence ID" value="NZ_AZEC01000005.1"/>
</dbReference>
<dbReference type="InterPro" id="IPR048394">
    <property type="entry name" value="FakA-like_M"/>
</dbReference>
<gene>
    <name evidence="2" type="ORF">FD09_GL002493</name>
</gene>
<dbReference type="SUPFAM" id="SSF101473">
    <property type="entry name" value="DhaL-like"/>
    <property type="match status" value="1"/>
</dbReference>
<name>A0A0R1MZI5_9LACO</name>
<dbReference type="PROSITE" id="PS51480">
    <property type="entry name" value="DHAL"/>
    <property type="match status" value="1"/>
</dbReference>
<dbReference type="Gene3D" id="1.25.40.340">
    <property type="match status" value="1"/>
</dbReference>
<dbReference type="Pfam" id="PF21645">
    <property type="entry name" value="FakA-like_M"/>
    <property type="match status" value="1"/>
</dbReference>
<evidence type="ECO:0000313" key="3">
    <source>
        <dbReference type="Proteomes" id="UP000051330"/>
    </source>
</evidence>
<organism evidence="2 3">
    <name type="scientific">Schleiferilactobacillus perolens DSM 12744</name>
    <dbReference type="NCBI Taxonomy" id="1423792"/>
    <lineage>
        <taxon>Bacteria</taxon>
        <taxon>Bacillati</taxon>
        <taxon>Bacillota</taxon>
        <taxon>Bacilli</taxon>
        <taxon>Lactobacillales</taxon>
        <taxon>Lactobacillaceae</taxon>
        <taxon>Schleiferilactobacillus</taxon>
    </lineage>
</organism>
<accession>A0A0R1MZI5</accession>
<dbReference type="NCBIfam" id="TIGR03599">
    <property type="entry name" value="YloV"/>
    <property type="match status" value="1"/>
</dbReference>
<dbReference type="InterPro" id="IPR050270">
    <property type="entry name" value="DegV_domain_contain"/>
</dbReference>
<dbReference type="Pfam" id="PF13684">
    <property type="entry name" value="FakA-like_C"/>
    <property type="match status" value="1"/>
</dbReference>
<keyword evidence="3" id="KW-1185">Reference proteome</keyword>
<dbReference type="InterPro" id="IPR019986">
    <property type="entry name" value="YloV-like"/>
</dbReference>
<dbReference type="SMART" id="SM01120">
    <property type="entry name" value="Dak2"/>
    <property type="match status" value="1"/>
</dbReference>
<feature type="domain" description="DhaL" evidence="1">
    <location>
        <begin position="9"/>
        <end position="201"/>
    </location>
</feature>
<protein>
    <submittedName>
        <fullName evidence="2">Dihydroxyacetone kinase(DAK2)-like enzyme</fullName>
    </submittedName>
</protein>
<dbReference type="InterPro" id="IPR033470">
    <property type="entry name" value="FakA-like_C"/>
</dbReference>
<dbReference type="SMART" id="SM01121">
    <property type="entry name" value="Dak1_2"/>
    <property type="match status" value="1"/>
</dbReference>
<dbReference type="STRING" id="1423792.FD09_GL002493"/>
<dbReference type="GO" id="GO:0004371">
    <property type="term" value="F:glycerone kinase activity"/>
    <property type="evidence" value="ECO:0007669"/>
    <property type="project" value="InterPro"/>
</dbReference>
<sequence length="556" mass="59408">MAVTEITVERLTDMIRVAAHRLSKNVEFVNSLNVFPVPDGDTGTNMSLTLASGVKNVNNANAATVGAMTKALAKGTLMGARGNSGVISSQLFRGFAKATENKKTLTAQDLADALTGGVQTAYKAVMKPVEGTILTVAREAAKAGNKAAQNSDDAVVVMQAVVNGAKRSLAATPSLLPVLKEVGVVDSGGQGLVFIYEGFLEALNGKVTSDEYVISDTEMDEMVNAVHHQSIQGQLSTADIKYGYCTEMMVELNQKPAEGHEFNYDTFRNYLNDLGDSLLVVADDEVVKVHVHTEHPGKVYRYGAQFGQLDKIKIDNMRAQHDDIVERQASEAAKPQAPAKFGVVAVASGHGVAELYRSLGVTQILEGGQTMNPSTQDILAAVKKANALNVIILPNNGNIFMAAQQAAQQAENHVAVVPTKSIQQGMTAMLSFNPDETLKENVAEMSDSLDTVASGEMTVATRDTSINGLTIHKDDFIGIVDGDIAVNGTDRVQVMTDMILKMLTEDSEIITILYGTEGTKEEAQQVADAITAQSDDLEVEIHEGDQPVYAYLVSVE</sequence>
<dbReference type="PATRIC" id="fig|1423792.3.peg.2541"/>
<evidence type="ECO:0000259" key="1">
    <source>
        <dbReference type="PROSITE" id="PS51480"/>
    </source>
</evidence>
<keyword evidence="2" id="KW-0808">Transferase</keyword>
<dbReference type="PANTHER" id="PTHR33434:SF4">
    <property type="entry name" value="PHOSPHATASE PROTEIN"/>
    <property type="match status" value="1"/>
</dbReference>
<reference evidence="2 3" key="1">
    <citation type="journal article" date="2015" name="Genome Announc.">
        <title>Expanding the biotechnology potential of lactobacilli through comparative genomics of 213 strains and associated genera.</title>
        <authorList>
            <person name="Sun Z."/>
            <person name="Harris H.M."/>
            <person name="McCann A."/>
            <person name="Guo C."/>
            <person name="Argimon S."/>
            <person name="Zhang W."/>
            <person name="Yang X."/>
            <person name="Jeffery I.B."/>
            <person name="Cooney J.C."/>
            <person name="Kagawa T.F."/>
            <person name="Liu W."/>
            <person name="Song Y."/>
            <person name="Salvetti E."/>
            <person name="Wrobel A."/>
            <person name="Rasinkangas P."/>
            <person name="Parkhill J."/>
            <person name="Rea M.C."/>
            <person name="O'Sullivan O."/>
            <person name="Ritari J."/>
            <person name="Douillard F.P."/>
            <person name="Paul Ross R."/>
            <person name="Yang R."/>
            <person name="Briner A.E."/>
            <person name="Felis G.E."/>
            <person name="de Vos W.M."/>
            <person name="Barrangou R."/>
            <person name="Klaenhammer T.R."/>
            <person name="Caufield P.W."/>
            <person name="Cui Y."/>
            <person name="Zhang H."/>
            <person name="O'Toole P.W."/>
        </authorList>
    </citation>
    <scope>NUCLEOTIDE SEQUENCE [LARGE SCALE GENOMIC DNA]</scope>
    <source>
        <strain evidence="2 3">DSM 12744</strain>
    </source>
</reference>
<dbReference type="Proteomes" id="UP000051330">
    <property type="component" value="Unassembled WGS sequence"/>
</dbReference>
<comment type="caution">
    <text evidence="2">The sequence shown here is derived from an EMBL/GenBank/DDBJ whole genome shotgun (WGS) entry which is preliminary data.</text>
</comment>
<dbReference type="InterPro" id="IPR004007">
    <property type="entry name" value="DhaL_dom"/>
</dbReference>
<proteinExistence type="predicted"/>
<dbReference type="PANTHER" id="PTHR33434">
    <property type="entry name" value="DEGV DOMAIN-CONTAINING PROTEIN DR_1986-RELATED"/>
    <property type="match status" value="1"/>
</dbReference>
<dbReference type="InterPro" id="IPR036117">
    <property type="entry name" value="DhaL_dom_sf"/>
</dbReference>
<dbReference type="EMBL" id="AZEC01000005">
    <property type="protein sequence ID" value="KRL12953.1"/>
    <property type="molecule type" value="Genomic_DNA"/>
</dbReference>
<keyword evidence="2" id="KW-0418">Kinase</keyword>